<dbReference type="Proteomes" id="UP000072083">
    <property type="component" value="Unassembled WGS sequence"/>
</dbReference>
<evidence type="ECO:0000313" key="3">
    <source>
        <dbReference type="Proteomes" id="UP000072083"/>
    </source>
</evidence>
<feature type="transmembrane region" description="Helical" evidence="1">
    <location>
        <begin position="6"/>
        <end position="24"/>
    </location>
</feature>
<keyword evidence="1" id="KW-1133">Transmembrane helix</keyword>
<sequence>MIEVFPVSIFSLFIALLTKIFFLGKRIGYKVKITLHYHHFKSRIPTTYFIIKTKRLTDEKMHYYLQDIRRQSELANIIIIGGDINYEALFKNHYRVFGVIDTSEDKSLKSIKKQLDAYLHTLYIHRRY</sequence>
<dbReference type="RefSeq" id="WP_228477875.1">
    <property type="nucleotide sequence ID" value="NZ_CEEJ01000124.1"/>
</dbReference>
<keyword evidence="1" id="KW-0472">Membrane</keyword>
<proteinExistence type="predicted"/>
<gene>
    <name evidence="2" type="ORF">ERS132406_00259</name>
</gene>
<organism evidence="2 3">
    <name type="scientific">Streptococcus suis</name>
    <dbReference type="NCBI Taxonomy" id="1307"/>
    <lineage>
        <taxon>Bacteria</taxon>
        <taxon>Bacillati</taxon>
        <taxon>Bacillota</taxon>
        <taxon>Bacilli</taxon>
        <taxon>Lactobacillales</taxon>
        <taxon>Streptococcaceae</taxon>
        <taxon>Streptococcus</taxon>
    </lineage>
</organism>
<dbReference type="EMBL" id="FIGZ01000002">
    <property type="protein sequence ID" value="CYU57760.1"/>
    <property type="molecule type" value="Genomic_DNA"/>
</dbReference>
<keyword evidence="1" id="KW-0812">Transmembrane</keyword>
<accession>A0A0Z8E9K9</accession>
<reference evidence="2 3" key="1">
    <citation type="submission" date="2016-02" db="EMBL/GenBank/DDBJ databases">
        <authorList>
            <consortium name="Pathogen Informatics"/>
        </authorList>
    </citation>
    <scope>NUCLEOTIDE SEQUENCE [LARGE SCALE GENOMIC DNA]</scope>
    <source>
        <strain evidence="2 3">LSS44</strain>
    </source>
</reference>
<evidence type="ECO:0000256" key="1">
    <source>
        <dbReference type="SAM" id="Phobius"/>
    </source>
</evidence>
<protein>
    <submittedName>
        <fullName evidence="2">Uncharacterized protein</fullName>
    </submittedName>
</protein>
<dbReference type="AlphaFoldDB" id="A0A0Z8E9K9"/>
<name>A0A0Z8E9K9_STRSU</name>
<evidence type="ECO:0000313" key="2">
    <source>
        <dbReference type="EMBL" id="CYU57760.1"/>
    </source>
</evidence>